<dbReference type="Proteomes" id="UP000198569">
    <property type="component" value="Unassembled WGS sequence"/>
</dbReference>
<dbReference type="OrthoDB" id="157646at2"/>
<accession>A0A1H2VZ26</accession>
<dbReference type="AlphaFoldDB" id="A0A1H2VZ26"/>
<dbReference type="Pfam" id="PF19124">
    <property type="entry name" value="DUF5808"/>
    <property type="match status" value="1"/>
</dbReference>
<name>A0A1H2VZ26_9FLAO</name>
<dbReference type="InterPro" id="IPR043831">
    <property type="entry name" value="DUF5808"/>
</dbReference>
<protein>
    <recommendedName>
        <fullName evidence="2">DUF5808 domain-containing protein</fullName>
    </recommendedName>
</protein>
<proteinExistence type="predicted"/>
<organism evidence="3 4">
    <name type="scientific">Flavobacterium degerlachei</name>
    <dbReference type="NCBI Taxonomy" id="229203"/>
    <lineage>
        <taxon>Bacteria</taxon>
        <taxon>Pseudomonadati</taxon>
        <taxon>Bacteroidota</taxon>
        <taxon>Flavobacteriia</taxon>
        <taxon>Flavobacteriales</taxon>
        <taxon>Flavobacteriaceae</taxon>
        <taxon>Flavobacterium</taxon>
    </lineage>
</organism>
<evidence type="ECO:0000313" key="4">
    <source>
        <dbReference type="Proteomes" id="UP000198569"/>
    </source>
</evidence>
<dbReference type="EMBL" id="FNMV01000004">
    <property type="protein sequence ID" value="SDW73563.1"/>
    <property type="molecule type" value="Genomic_DNA"/>
</dbReference>
<keyword evidence="1" id="KW-0812">Transmembrane</keyword>
<keyword evidence="1" id="KW-0472">Membrane</keyword>
<keyword evidence="1" id="KW-1133">Transmembrane helix</keyword>
<reference evidence="4" key="1">
    <citation type="submission" date="2016-10" db="EMBL/GenBank/DDBJ databases">
        <authorList>
            <person name="Varghese N."/>
            <person name="Submissions S."/>
        </authorList>
    </citation>
    <scope>NUCLEOTIDE SEQUENCE [LARGE SCALE GENOMIC DNA]</scope>
    <source>
        <strain evidence="4">DSM 15718</strain>
    </source>
</reference>
<feature type="domain" description="DUF5808" evidence="2">
    <location>
        <begin position="31"/>
        <end position="56"/>
    </location>
</feature>
<dbReference type="RefSeq" id="WP_091430660.1">
    <property type="nucleotide sequence ID" value="NZ_FNMV01000004.1"/>
</dbReference>
<evidence type="ECO:0000313" key="3">
    <source>
        <dbReference type="EMBL" id="SDW73563.1"/>
    </source>
</evidence>
<evidence type="ECO:0000256" key="1">
    <source>
        <dbReference type="SAM" id="Phobius"/>
    </source>
</evidence>
<sequence length="76" mass="8905">MSEKEKPSKETLEKWHKNPNNWKLGIFYYNKKDKRLLPPKRVAWAGWTVNFANTTSVAFFVIIIIIIIGIAVFQPK</sequence>
<keyword evidence="4" id="KW-1185">Reference proteome</keyword>
<feature type="transmembrane region" description="Helical" evidence="1">
    <location>
        <begin position="51"/>
        <end position="73"/>
    </location>
</feature>
<gene>
    <name evidence="3" type="ORF">SAMN05444338_104189</name>
</gene>
<evidence type="ECO:0000259" key="2">
    <source>
        <dbReference type="Pfam" id="PF19124"/>
    </source>
</evidence>